<dbReference type="EMBL" id="OUUY01000111">
    <property type="protein sequence ID" value="SPQ01613.1"/>
    <property type="molecule type" value="Genomic_DNA"/>
</dbReference>
<dbReference type="OrthoDB" id="9800016at2"/>
<organism evidence="2 3">
    <name type="scientific">Candidatus Sulfobium mesophilum</name>
    <dbReference type="NCBI Taxonomy" id="2016548"/>
    <lineage>
        <taxon>Bacteria</taxon>
        <taxon>Pseudomonadati</taxon>
        <taxon>Nitrospirota</taxon>
        <taxon>Nitrospiria</taxon>
        <taxon>Nitrospirales</taxon>
        <taxon>Nitrospiraceae</taxon>
        <taxon>Candidatus Sulfobium</taxon>
    </lineage>
</organism>
<name>A0A2U3QJM7_9BACT</name>
<evidence type="ECO:0000313" key="3">
    <source>
        <dbReference type="Proteomes" id="UP000245125"/>
    </source>
</evidence>
<evidence type="ECO:0000259" key="1">
    <source>
        <dbReference type="Pfam" id="PF04015"/>
    </source>
</evidence>
<dbReference type="InterPro" id="IPR007160">
    <property type="entry name" value="DUF362"/>
</dbReference>
<gene>
    <name evidence="2" type="ORF">NBG4_620005</name>
</gene>
<dbReference type="Pfam" id="PF04015">
    <property type="entry name" value="DUF362"/>
    <property type="match status" value="1"/>
</dbReference>
<reference evidence="3" key="1">
    <citation type="submission" date="2018-03" db="EMBL/GenBank/DDBJ databases">
        <authorList>
            <person name="Zecchin S."/>
        </authorList>
    </citation>
    <scope>NUCLEOTIDE SEQUENCE [LARGE SCALE GENOMIC DNA]</scope>
</reference>
<proteinExistence type="predicted"/>
<feature type="domain" description="DUF362" evidence="1">
    <location>
        <begin position="39"/>
        <end position="238"/>
    </location>
</feature>
<dbReference type="Proteomes" id="UP000245125">
    <property type="component" value="Unassembled WGS sequence"/>
</dbReference>
<accession>A0A2U3QJM7</accession>
<protein>
    <recommendedName>
        <fullName evidence="1">DUF362 domain-containing protein</fullName>
    </recommendedName>
</protein>
<evidence type="ECO:0000313" key="2">
    <source>
        <dbReference type="EMBL" id="SPQ01613.1"/>
    </source>
</evidence>
<keyword evidence="3" id="KW-1185">Reference proteome</keyword>
<sequence length="300" mass="32675">MIMTKHTTKVGLVKGVSRETAISRVIELLGINPVKGKEIFLKPNFNTADPFPGSTHNDTLLYLIRHLRGMGAGSITIGDRSGPADTADVIREKGVDRLCEEMGVRLMNLDELPDQDWIRMQPKQSHWWNGFDVARPVLGKECIVTTCCLKTHGYGGVFTMSLKLSVGITHRRNMAELHSSIRSMRKMIAEINTAYSPSLILLDGIEAFVDRGPMKGERKKAGVLLSGTDRIAIDAVGLAVLKDLGSNKAVMETPIFQQEQISRAVELELGVGGPGEIEIVTGDPVSAGYAEKLTVILGRG</sequence>
<dbReference type="AlphaFoldDB" id="A0A2U3QJM7"/>